<evidence type="ECO:0000313" key="2">
    <source>
        <dbReference type="Proteomes" id="UP000232595"/>
    </source>
</evidence>
<accession>A8DMR4</accession>
<protein>
    <submittedName>
        <fullName evidence="1">ORF4</fullName>
    </submittedName>
</protein>
<sequence>MFDPPAPKNRRITGPDFETELQLAKWMHKPPRYYHNDKPFYPWLPLEPLVNQMPNVNFKLNFTE</sequence>
<proteinExistence type="predicted"/>
<evidence type="ECO:0000313" key="1">
    <source>
        <dbReference type="EMBL" id="ABU55898.1"/>
    </source>
</evidence>
<name>A8DMR4_9VIRU</name>
<dbReference type="OrthoDB" id="29202at10239"/>
<dbReference type="GeneID" id="37616653"/>
<keyword evidence="2" id="KW-1185">Reference proteome</keyword>
<dbReference type="Proteomes" id="UP000232595">
    <property type="component" value="Segment"/>
</dbReference>
<dbReference type="KEGG" id="vg:37616653"/>
<reference evidence="1 2" key="1">
    <citation type="journal article" date="2007" name="J. Gen. Virol.">
        <title>Circular genomes related to anelloviruses identified in human and animal samples by using a combined rolling-circle amplification/sequence-independent single primer amplification approach.</title>
        <authorList>
            <person name="Biagini P."/>
            <person name="Uch R."/>
            <person name="Belhouchet M."/>
            <person name="Attoui H."/>
            <person name="Cantaloube J.F."/>
            <person name="Brisbarre N."/>
            <person name="de Micco P."/>
        </authorList>
    </citation>
    <scope>NUCLEOTIDE SEQUENCE [LARGE SCALE GENOMIC DNA]</scope>
    <source>
        <strain evidence="1">LIL-y3</strain>
    </source>
</reference>
<dbReference type="EMBL" id="EF538882">
    <property type="protein sequence ID" value="ABU55898.1"/>
    <property type="molecule type" value="Genomic_DNA"/>
</dbReference>
<dbReference type="RefSeq" id="YP_009505743.1">
    <property type="nucleotide sequence ID" value="NC_038347.1"/>
</dbReference>
<organism evidence="1 2">
    <name type="scientific">Torque teno mini virus 12</name>
    <dbReference type="NCBI Taxonomy" id="2065038"/>
    <lineage>
        <taxon>Viruses</taxon>
        <taxon>Monodnaviria</taxon>
        <taxon>Shotokuvirae</taxon>
        <taxon>Commensaviricota</taxon>
        <taxon>Cardeaviricetes</taxon>
        <taxon>Sanitavirales</taxon>
        <taxon>Anelloviridae</taxon>
        <taxon>Betatorquevirus</taxon>
        <taxon>Betatorquevirus homini12</taxon>
    </lineage>
</organism>